<dbReference type="AlphaFoldDB" id="A0A401QL81"/>
<comment type="caution">
    <text evidence="1">The sequence shown here is derived from an EMBL/GenBank/DDBJ whole genome shotgun (WGS) entry which is preliminary data.</text>
</comment>
<evidence type="ECO:0000313" key="2">
    <source>
        <dbReference type="Proteomes" id="UP000288216"/>
    </source>
</evidence>
<proteinExistence type="predicted"/>
<gene>
    <name evidence="1" type="ORF">scyTo_0026827</name>
</gene>
<dbReference type="Proteomes" id="UP000288216">
    <property type="component" value="Unassembled WGS sequence"/>
</dbReference>
<organism evidence="1 2">
    <name type="scientific">Scyliorhinus torazame</name>
    <name type="common">Cloudy catshark</name>
    <name type="synonym">Catulus torazame</name>
    <dbReference type="NCBI Taxonomy" id="75743"/>
    <lineage>
        <taxon>Eukaryota</taxon>
        <taxon>Metazoa</taxon>
        <taxon>Chordata</taxon>
        <taxon>Craniata</taxon>
        <taxon>Vertebrata</taxon>
        <taxon>Chondrichthyes</taxon>
        <taxon>Elasmobranchii</taxon>
        <taxon>Galeomorphii</taxon>
        <taxon>Galeoidea</taxon>
        <taxon>Carcharhiniformes</taxon>
        <taxon>Scyliorhinidae</taxon>
        <taxon>Scyliorhinus</taxon>
    </lineage>
</organism>
<sequence length="43" mass="4977">CYFSGDYKYEALCLTSEYPADLISEASRWVEIIQLDSADRLQL</sequence>
<accession>A0A401QL81</accession>
<reference evidence="1 2" key="1">
    <citation type="journal article" date="2018" name="Nat. Ecol. Evol.">
        <title>Shark genomes provide insights into elasmobranch evolution and the origin of vertebrates.</title>
        <authorList>
            <person name="Hara Y"/>
            <person name="Yamaguchi K"/>
            <person name="Onimaru K"/>
            <person name="Kadota M"/>
            <person name="Koyanagi M"/>
            <person name="Keeley SD"/>
            <person name="Tatsumi K"/>
            <person name="Tanaka K"/>
            <person name="Motone F"/>
            <person name="Kageyama Y"/>
            <person name="Nozu R"/>
            <person name="Adachi N"/>
            <person name="Nishimura O"/>
            <person name="Nakagawa R"/>
            <person name="Tanegashima C"/>
            <person name="Kiyatake I"/>
            <person name="Matsumoto R"/>
            <person name="Murakumo K"/>
            <person name="Nishida K"/>
            <person name="Terakita A"/>
            <person name="Kuratani S"/>
            <person name="Sato K"/>
            <person name="Hyodo S Kuraku.S."/>
        </authorList>
    </citation>
    <scope>NUCLEOTIDE SEQUENCE [LARGE SCALE GENOMIC DNA]</scope>
</reference>
<keyword evidence="2" id="KW-1185">Reference proteome</keyword>
<feature type="non-terminal residue" evidence="1">
    <location>
        <position position="1"/>
    </location>
</feature>
<protein>
    <submittedName>
        <fullName evidence="1">Uncharacterized protein</fullName>
    </submittedName>
</protein>
<dbReference type="EMBL" id="BFAA01246015">
    <property type="protein sequence ID" value="GCB86145.1"/>
    <property type="molecule type" value="Genomic_DNA"/>
</dbReference>
<name>A0A401QL81_SCYTO</name>
<evidence type="ECO:0000313" key="1">
    <source>
        <dbReference type="EMBL" id="GCB86145.1"/>
    </source>
</evidence>